<feature type="transmembrane region" description="Helical" evidence="3">
    <location>
        <begin position="7"/>
        <end position="25"/>
    </location>
</feature>
<keyword evidence="1" id="KW-0802">TPR repeat</keyword>
<dbReference type="InterPro" id="IPR019734">
    <property type="entry name" value="TPR_rpt"/>
</dbReference>
<accession>A0A932ABR4</accession>
<keyword evidence="3" id="KW-0812">Transmembrane</keyword>
<dbReference type="PROSITE" id="PS50005">
    <property type="entry name" value="TPR"/>
    <property type="match status" value="2"/>
</dbReference>
<gene>
    <name evidence="4" type="ORF">HYX28_11160</name>
</gene>
<keyword evidence="3" id="KW-1133">Transmembrane helix</keyword>
<sequence>MKFKAWFTNRVVIGMVLFFVIMAMWEFKWKPQYRPFYENGVASYQKGRYSDALEELNRAYSVAPNALDVIVMLGWTNLKLNHFEDARFYFDRALRIDPRTEEAQIGASFVALETGRGKIDYALLNKMLGRRGQDPNVRILAAGALVQQGKNLEAAAIYQQLLHDRDYGKASQIALEELVGNKGFNDPVPSVLPEIKRPAQTQVHFRSADGSIWRLNGSTWEKFYVNGINLGPGAPGFFPSKPPSEGLMYKEWIDDASRANANVIRLYTLLPPGFYRAYKHYLDGGGKMQLMQQVWIGDPPNKDLYDPKFVEETKAEIRYVIDAVHGHGDIPPHRARGNGIYENDISANVAGYLFGRELEPSVAQQTNVINGGKSKLDGKFISVQRATATEVWFAEMLDYLVAYEYDTYNWQHPVAIVNWPPMDPLTHPTEATNLEEVKFRIRKGEQLSIPKGLEDDNDATAIDEAKYRATGALYAGFFASYHVYPYYPDFLLLDPQYLSARDSEGLNPVYGYLKDLRAHIPHALVITEYGMPSSMGISHFHPYGWHHGGHNEEQQAQILVRLGKTIKETGCAGGVLFELMDEWYKHNWLTVDFESPVDRANLWLNDLDPEKRYGIVGFHTSNWKLFTGDAAAWSALPKENTLYTSSTGAKAFNDGYDGARSIRSVQAATDEGYLYLRLALACLDCPGKDRKKDAKPDFSKAMYAVAINTMPSSAGIRRLPFGELDVKNGANFLLLLGDPTATRLLVADTYNPYQVLPKPGVPNETEISYRRGYTPSLQQRGTFMDFVVETNRRRYGRDGTAYPGTRYSRSLLRYGNGDAQAADYDSLAEWFVDSKNKAIVARIPWGKLLMTDPSSRVAWFGFDGALNARTASSSGVDISVLALKPGGAPDNLTAMQVAMSFPAPAGGALANPASLAMKPWETVKPEPYFKKAYYAIQKEFLEEHNAEPTAPDARTPALRAVGGRARSGGPGGR</sequence>
<dbReference type="SUPFAM" id="SSF51445">
    <property type="entry name" value="(Trans)glycosidases"/>
    <property type="match status" value="1"/>
</dbReference>
<organism evidence="4 5">
    <name type="scientific">Candidatus Korobacter versatilis</name>
    <dbReference type="NCBI Taxonomy" id="658062"/>
    <lineage>
        <taxon>Bacteria</taxon>
        <taxon>Pseudomonadati</taxon>
        <taxon>Acidobacteriota</taxon>
        <taxon>Terriglobia</taxon>
        <taxon>Terriglobales</taxon>
        <taxon>Candidatus Korobacteraceae</taxon>
        <taxon>Candidatus Korobacter</taxon>
    </lineage>
</organism>
<dbReference type="Gene3D" id="3.20.20.80">
    <property type="entry name" value="Glycosidases"/>
    <property type="match status" value="1"/>
</dbReference>
<dbReference type="InterPro" id="IPR011990">
    <property type="entry name" value="TPR-like_helical_dom_sf"/>
</dbReference>
<name>A0A932ABR4_9BACT</name>
<reference evidence="4" key="1">
    <citation type="submission" date="2020-07" db="EMBL/GenBank/DDBJ databases">
        <title>Huge and variable diversity of episymbiotic CPR bacteria and DPANN archaea in groundwater ecosystems.</title>
        <authorList>
            <person name="He C.Y."/>
            <person name="Keren R."/>
            <person name="Whittaker M."/>
            <person name="Farag I.F."/>
            <person name="Doudna J."/>
            <person name="Cate J.H.D."/>
            <person name="Banfield J.F."/>
        </authorList>
    </citation>
    <scope>NUCLEOTIDE SEQUENCE</scope>
    <source>
        <strain evidence="4">NC_groundwater_580_Pr5_B-0.1um_64_19</strain>
    </source>
</reference>
<dbReference type="SMART" id="SM00028">
    <property type="entry name" value="TPR"/>
    <property type="match status" value="2"/>
</dbReference>
<evidence type="ECO:0000313" key="5">
    <source>
        <dbReference type="Proteomes" id="UP000779809"/>
    </source>
</evidence>
<feature type="region of interest" description="Disordered" evidence="2">
    <location>
        <begin position="945"/>
        <end position="973"/>
    </location>
</feature>
<dbReference type="AlphaFoldDB" id="A0A932ABR4"/>
<dbReference type="Gene3D" id="1.25.40.10">
    <property type="entry name" value="Tetratricopeptide repeat domain"/>
    <property type="match status" value="1"/>
</dbReference>
<evidence type="ECO:0000256" key="1">
    <source>
        <dbReference type="PROSITE-ProRule" id="PRU00339"/>
    </source>
</evidence>
<keyword evidence="3" id="KW-0472">Membrane</keyword>
<feature type="repeat" description="TPR" evidence="1">
    <location>
        <begin position="33"/>
        <end position="66"/>
    </location>
</feature>
<protein>
    <submittedName>
        <fullName evidence="4">Tetratricopeptide repeat protein</fullName>
    </submittedName>
</protein>
<evidence type="ECO:0000256" key="3">
    <source>
        <dbReference type="SAM" id="Phobius"/>
    </source>
</evidence>
<dbReference type="Pfam" id="PF14559">
    <property type="entry name" value="TPR_19"/>
    <property type="match status" value="1"/>
</dbReference>
<dbReference type="InterPro" id="IPR017853">
    <property type="entry name" value="GH"/>
</dbReference>
<dbReference type="SUPFAM" id="SSF48452">
    <property type="entry name" value="TPR-like"/>
    <property type="match status" value="1"/>
</dbReference>
<dbReference type="Proteomes" id="UP000779809">
    <property type="component" value="Unassembled WGS sequence"/>
</dbReference>
<comment type="caution">
    <text evidence="4">The sequence shown here is derived from an EMBL/GenBank/DDBJ whole genome shotgun (WGS) entry which is preliminary data.</text>
</comment>
<evidence type="ECO:0000313" key="4">
    <source>
        <dbReference type="EMBL" id="MBI2679329.1"/>
    </source>
</evidence>
<evidence type="ECO:0000256" key="2">
    <source>
        <dbReference type="SAM" id="MobiDB-lite"/>
    </source>
</evidence>
<feature type="repeat" description="TPR" evidence="1">
    <location>
        <begin position="67"/>
        <end position="100"/>
    </location>
</feature>
<dbReference type="EMBL" id="JACPNR010000014">
    <property type="protein sequence ID" value="MBI2679329.1"/>
    <property type="molecule type" value="Genomic_DNA"/>
</dbReference>
<proteinExistence type="predicted"/>